<dbReference type="EMBL" id="CADCVU010000065">
    <property type="protein sequence ID" value="CAA9490815.1"/>
    <property type="molecule type" value="Genomic_DNA"/>
</dbReference>
<evidence type="ECO:0000313" key="1">
    <source>
        <dbReference type="EMBL" id="CAA9490815.1"/>
    </source>
</evidence>
<proteinExistence type="predicted"/>
<accession>A0A6J4SDL0</accession>
<reference evidence="1" key="1">
    <citation type="submission" date="2020-02" db="EMBL/GenBank/DDBJ databases">
        <authorList>
            <person name="Meier V. D."/>
        </authorList>
    </citation>
    <scope>NUCLEOTIDE SEQUENCE</scope>
    <source>
        <strain evidence="1">AVDCRST_MAG45</strain>
    </source>
</reference>
<gene>
    <name evidence="1" type="ORF">AVDCRST_MAG45-737</name>
</gene>
<name>A0A6J4SDL0_9ACTN</name>
<organism evidence="1">
    <name type="scientific">uncultured Solirubrobacterales bacterium</name>
    <dbReference type="NCBI Taxonomy" id="768556"/>
    <lineage>
        <taxon>Bacteria</taxon>
        <taxon>Bacillati</taxon>
        <taxon>Actinomycetota</taxon>
        <taxon>Thermoleophilia</taxon>
        <taxon>Solirubrobacterales</taxon>
        <taxon>environmental samples</taxon>
    </lineage>
</organism>
<dbReference type="AlphaFoldDB" id="A0A6J4SDL0"/>
<protein>
    <submittedName>
        <fullName evidence="1">Uncharacterized protein</fullName>
    </submittedName>
</protein>
<sequence length="128" mass="14280">MLSSLAIVLLAVAGLLALLFLGGFAYSARRARRDRASGVHHIEAADRALERARATDRGWDRARLDRAARAALDAEHPGRIYDEPQLVLVDDRPGVSEDRAHLVATSEEGESRIVLRRRNDDWELETLD</sequence>